<feature type="domain" description="Radical SAM core" evidence="7">
    <location>
        <begin position="1"/>
        <end position="237"/>
    </location>
</feature>
<sequence>MSVRYLVLWPTAACDLACPYCYRRNRRGGRMPTKVADAAVDLVAEGVYATNRPAHVQLAGGEPTLVPSLIEHVAERVVAIRCGRITCGIQTNATHLDEDMIAMLARHQVQVGVSVDGPPQVQERSRGSAAQTFRGLLALARADVPVRVTTVLSARNVDHLDELAVTLAGLPNVTGFGLDPLVPIGSAAGQKDLMPSEDAVVDGITTLHRRLPQINALRATPLRWRELETVRAALRRAPVPAAPAVDSSDRTLLPLSVSNRPYCHAAVEESMAVAPDGGVYPCSQAVGDPTSRAGNIHNVDWEALRRRFSQDAHTLRGPCHRCALAGRCPGDCPSRVEANALADPEQRRTPLTCLIDDTLARLETAP</sequence>
<dbReference type="CDD" id="cd01335">
    <property type="entry name" value="Radical_SAM"/>
    <property type="match status" value="1"/>
</dbReference>
<dbReference type="GeneID" id="92881721"/>
<dbReference type="PROSITE" id="PS51918">
    <property type="entry name" value="RADICAL_SAM"/>
    <property type="match status" value="1"/>
</dbReference>
<dbReference type="GO" id="GO:0016491">
    <property type="term" value="F:oxidoreductase activity"/>
    <property type="evidence" value="ECO:0007669"/>
    <property type="project" value="InterPro"/>
</dbReference>
<evidence type="ECO:0000313" key="8">
    <source>
        <dbReference type="EMBL" id="BCY24111.1"/>
    </source>
</evidence>
<dbReference type="Pfam" id="PF04055">
    <property type="entry name" value="Radical_SAM"/>
    <property type="match status" value="1"/>
</dbReference>
<dbReference type="AlphaFoldDB" id="A0AAD1NV48"/>
<dbReference type="NCBIfam" id="TIGR04085">
    <property type="entry name" value="rSAM_more_4Fe4S"/>
    <property type="match status" value="1"/>
</dbReference>
<organism evidence="8 9">
    <name type="scientific">Cutibacterium modestum</name>
    <dbReference type="NCBI Taxonomy" id="2559073"/>
    <lineage>
        <taxon>Bacteria</taxon>
        <taxon>Bacillati</taxon>
        <taxon>Actinomycetota</taxon>
        <taxon>Actinomycetes</taxon>
        <taxon>Propionibacteriales</taxon>
        <taxon>Propionibacteriaceae</taxon>
        <taxon>Cutibacterium</taxon>
    </lineage>
</organism>
<keyword evidence="5" id="KW-0411">Iron-sulfur</keyword>
<dbReference type="InterPro" id="IPR058240">
    <property type="entry name" value="rSAM_sf"/>
</dbReference>
<evidence type="ECO:0000256" key="4">
    <source>
        <dbReference type="ARBA" id="ARBA00023004"/>
    </source>
</evidence>
<dbReference type="SFLD" id="SFLDS00029">
    <property type="entry name" value="Radical_SAM"/>
    <property type="match status" value="1"/>
</dbReference>
<keyword evidence="2" id="KW-0949">S-adenosyl-L-methionine</keyword>
<evidence type="ECO:0000256" key="6">
    <source>
        <dbReference type="ARBA" id="ARBA00023601"/>
    </source>
</evidence>
<reference evidence="8" key="1">
    <citation type="submission" date="2021-06" db="EMBL/GenBank/DDBJ databases">
        <title>Genome sequence of Cutibacterium modestum strain KB17-24694.</title>
        <authorList>
            <person name="Dekio I."/>
            <person name="Asahina A."/>
            <person name="Nishida M."/>
        </authorList>
    </citation>
    <scope>NUCLEOTIDE SEQUENCE</scope>
    <source>
        <strain evidence="8">KB17-24694</strain>
    </source>
</reference>
<evidence type="ECO:0000256" key="1">
    <source>
        <dbReference type="ARBA" id="ARBA00001966"/>
    </source>
</evidence>
<dbReference type="PANTHER" id="PTHR43273">
    <property type="entry name" value="ANAEROBIC SULFATASE-MATURATING ENZYME HOMOLOG ASLB-RELATED"/>
    <property type="match status" value="1"/>
</dbReference>
<dbReference type="EMBL" id="AP024747">
    <property type="protein sequence ID" value="BCY24111.1"/>
    <property type="molecule type" value="Genomic_DNA"/>
</dbReference>
<dbReference type="PANTHER" id="PTHR43273:SF3">
    <property type="entry name" value="ANAEROBIC SULFATASE-MATURATING ENZYME HOMOLOG ASLB-RELATED"/>
    <property type="match status" value="1"/>
</dbReference>
<dbReference type="GO" id="GO:0046872">
    <property type="term" value="F:metal ion binding"/>
    <property type="evidence" value="ECO:0007669"/>
    <property type="project" value="UniProtKB-KW"/>
</dbReference>
<dbReference type="SUPFAM" id="SSF102114">
    <property type="entry name" value="Radical SAM enzymes"/>
    <property type="match status" value="1"/>
</dbReference>
<evidence type="ECO:0000256" key="2">
    <source>
        <dbReference type="ARBA" id="ARBA00022691"/>
    </source>
</evidence>
<gene>
    <name evidence="8" type="ORF">KB1_01010</name>
</gene>
<accession>A0AAD1NV48</accession>
<evidence type="ECO:0000313" key="9">
    <source>
        <dbReference type="Proteomes" id="UP000825072"/>
    </source>
</evidence>
<evidence type="ECO:0000259" key="7">
    <source>
        <dbReference type="PROSITE" id="PS51918"/>
    </source>
</evidence>
<dbReference type="Gene3D" id="3.20.20.70">
    <property type="entry name" value="Aldolase class I"/>
    <property type="match status" value="1"/>
</dbReference>
<dbReference type="SFLD" id="SFLDG01067">
    <property type="entry name" value="SPASM/twitch_domain_containing"/>
    <property type="match status" value="1"/>
</dbReference>
<dbReference type="Proteomes" id="UP000825072">
    <property type="component" value="Chromosome 1"/>
</dbReference>
<name>A0AAD1NV48_9ACTN</name>
<dbReference type="InterPro" id="IPR013785">
    <property type="entry name" value="Aldolase_TIM"/>
</dbReference>
<dbReference type="InterPro" id="IPR023885">
    <property type="entry name" value="4Fe4S-binding_SPASM_dom"/>
</dbReference>
<proteinExistence type="inferred from homology"/>
<dbReference type="GO" id="GO:0051536">
    <property type="term" value="F:iron-sulfur cluster binding"/>
    <property type="evidence" value="ECO:0007669"/>
    <property type="project" value="UniProtKB-KW"/>
</dbReference>
<dbReference type="InterPro" id="IPR007197">
    <property type="entry name" value="rSAM"/>
</dbReference>
<keyword evidence="3" id="KW-0479">Metal-binding</keyword>
<protein>
    <submittedName>
        <fullName evidence="8">Radical SAM/SPASM domain-containing protein</fullName>
    </submittedName>
</protein>
<comment type="similarity">
    <text evidence="6">Belongs to the radical SAM superfamily. Anaerobic sulfatase-maturating enzyme family.</text>
</comment>
<dbReference type="RefSeq" id="WP_081414951.1">
    <property type="nucleotide sequence ID" value="NZ_AP024747.1"/>
</dbReference>
<comment type="cofactor">
    <cofactor evidence="1">
        <name>[4Fe-4S] cluster</name>
        <dbReference type="ChEBI" id="CHEBI:49883"/>
    </cofactor>
</comment>
<evidence type="ECO:0000256" key="5">
    <source>
        <dbReference type="ARBA" id="ARBA00023014"/>
    </source>
</evidence>
<evidence type="ECO:0000256" key="3">
    <source>
        <dbReference type="ARBA" id="ARBA00022723"/>
    </source>
</evidence>
<keyword evidence="4" id="KW-0408">Iron</keyword>
<dbReference type="InterPro" id="IPR023867">
    <property type="entry name" value="Sulphatase_maturase_rSAM"/>
</dbReference>
<dbReference type="SFLD" id="SFLDG01386">
    <property type="entry name" value="main_SPASM_domain-containing"/>
    <property type="match status" value="1"/>
</dbReference>